<dbReference type="InterPro" id="IPR029063">
    <property type="entry name" value="SAM-dependent_MTases_sf"/>
</dbReference>
<dbReference type="KEGG" id="ccp:CHC_T00000159001"/>
<accession>R7QNX6</accession>
<dbReference type="RefSeq" id="XP_005719097.1">
    <property type="nucleotide sequence ID" value="XM_005719040.1"/>
</dbReference>
<evidence type="ECO:0000259" key="1">
    <source>
        <dbReference type="Pfam" id="PF08242"/>
    </source>
</evidence>
<evidence type="ECO:0000313" key="3">
    <source>
        <dbReference type="Proteomes" id="UP000012073"/>
    </source>
</evidence>
<reference evidence="3" key="1">
    <citation type="journal article" date="2013" name="Proc. Natl. Acad. Sci. U.S.A.">
        <title>Genome structure and metabolic features in the red seaweed Chondrus crispus shed light on evolution of the Archaeplastida.</title>
        <authorList>
            <person name="Collen J."/>
            <person name="Porcel B."/>
            <person name="Carre W."/>
            <person name="Ball S.G."/>
            <person name="Chaparro C."/>
            <person name="Tonon T."/>
            <person name="Barbeyron T."/>
            <person name="Michel G."/>
            <person name="Noel B."/>
            <person name="Valentin K."/>
            <person name="Elias M."/>
            <person name="Artiguenave F."/>
            <person name="Arun A."/>
            <person name="Aury J.M."/>
            <person name="Barbosa-Neto J.F."/>
            <person name="Bothwell J.H."/>
            <person name="Bouget F.Y."/>
            <person name="Brillet L."/>
            <person name="Cabello-Hurtado F."/>
            <person name="Capella-Gutierrez S."/>
            <person name="Charrier B."/>
            <person name="Cladiere L."/>
            <person name="Cock J.M."/>
            <person name="Coelho S.M."/>
            <person name="Colleoni C."/>
            <person name="Czjzek M."/>
            <person name="Da Silva C."/>
            <person name="Delage L."/>
            <person name="Denoeud F."/>
            <person name="Deschamps P."/>
            <person name="Dittami S.M."/>
            <person name="Gabaldon T."/>
            <person name="Gachon C.M."/>
            <person name="Groisillier A."/>
            <person name="Herve C."/>
            <person name="Jabbari K."/>
            <person name="Katinka M."/>
            <person name="Kloareg B."/>
            <person name="Kowalczyk N."/>
            <person name="Labadie K."/>
            <person name="Leblanc C."/>
            <person name="Lopez P.J."/>
            <person name="McLachlan D.H."/>
            <person name="Meslet-Cladiere L."/>
            <person name="Moustafa A."/>
            <person name="Nehr Z."/>
            <person name="Nyvall Collen P."/>
            <person name="Panaud O."/>
            <person name="Partensky F."/>
            <person name="Poulain J."/>
            <person name="Rensing S.A."/>
            <person name="Rousvoal S."/>
            <person name="Samson G."/>
            <person name="Symeonidi A."/>
            <person name="Weissenbach J."/>
            <person name="Zambounis A."/>
            <person name="Wincker P."/>
            <person name="Boyen C."/>
        </authorList>
    </citation>
    <scope>NUCLEOTIDE SEQUENCE [LARGE SCALE GENOMIC DNA]</scope>
    <source>
        <strain evidence="3">cv. Stackhouse</strain>
    </source>
</reference>
<dbReference type="STRING" id="2769.R7QNX6"/>
<keyword evidence="3" id="KW-1185">Reference proteome</keyword>
<dbReference type="PANTHER" id="PTHR43464:SF91">
    <property type="entry name" value="SLL0487 PROTEIN"/>
    <property type="match status" value="1"/>
</dbReference>
<organism evidence="2 3">
    <name type="scientific">Chondrus crispus</name>
    <name type="common">Carrageen Irish moss</name>
    <name type="synonym">Polymorpha crispa</name>
    <dbReference type="NCBI Taxonomy" id="2769"/>
    <lineage>
        <taxon>Eukaryota</taxon>
        <taxon>Rhodophyta</taxon>
        <taxon>Florideophyceae</taxon>
        <taxon>Rhodymeniophycidae</taxon>
        <taxon>Gigartinales</taxon>
        <taxon>Gigartinaceae</taxon>
        <taxon>Chondrus</taxon>
    </lineage>
</organism>
<dbReference type="InterPro" id="IPR013217">
    <property type="entry name" value="Methyltransf_12"/>
</dbReference>
<sequence length="445" mass="50003">MTAFVPLLAPPPLRSVQRAGHISLRPMAHTTRRQQAPRMVAKPENEPDVAVSSTVERLYDTYPFPPETLLDEAPIGYNWRWHHPSAYSFCTGRIPPPQTKPLRILDAGCGTGESTSYLVHLNPGAQVTGIDLSAGALKIAEERLRRSVPEQMERVELLHKSIFDAAELEGQFDHINCVGVVHHTPDPLRAVRALAEKLAPGGILHIFVYAAHGRWEISLMQRALKLLQNGKHEFEDGVKLGRKVFAALPDGNRLKKRENDRWAQENTKDATFADMYLHPQEVDYDIPSLFELIDQSGLEFVGFSNPRTWDIKRVLGNDEEICKRAEGLSERDLYGLIECLDPEAVTHFEFFLTKPPLQKYDWKDDATLERARATMSECITGWPSNVVMDRDYVPIMLSDGEREFLEAITKEGGGQIAKAVAETTLNLDGVRLLVQKGVMLLAPEE</sequence>
<dbReference type="PANTHER" id="PTHR43464">
    <property type="entry name" value="METHYLTRANSFERASE"/>
    <property type="match status" value="1"/>
</dbReference>
<dbReference type="GO" id="GO:0008168">
    <property type="term" value="F:methyltransferase activity"/>
    <property type="evidence" value="ECO:0007669"/>
    <property type="project" value="TreeGrafter"/>
</dbReference>
<dbReference type="Proteomes" id="UP000012073">
    <property type="component" value="Unassembled WGS sequence"/>
</dbReference>
<dbReference type="OMA" id="ECFADMY"/>
<evidence type="ECO:0000313" key="2">
    <source>
        <dbReference type="EMBL" id="CDF39186.1"/>
    </source>
</evidence>
<dbReference type="GeneID" id="17326815"/>
<feature type="domain" description="Methyltransferase type 12" evidence="1">
    <location>
        <begin position="105"/>
        <end position="204"/>
    </location>
</feature>
<dbReference type="EMBL" id="HG002011">
    <property type="protein sequence ID" value="CDF39186.1"/>
    <property type="molecule type" value="Genomic_DNA"/>
</dbReference>
<dbReference type="OrthoDB" id="66144at2759"/>
<dbReference type="AlphaFoldDB" id="R7QNX6"/>
<dbReference type="Gene3D" id="3.40.50.150">
    <property type="entry name" value="Vaccinia Virus protein VP39"/>
    <property type="match status" value="1"/>
</dbReference>
<dbReference type="SUPFAM" id="SSF53335">
    <property type="entry name" value="S-adenosyl-L-methionine-dependent methyltransferases"/>
    <property type="match status" value="1"/>
</dbReference>
<dbReference type="Pfam" id="PF08242">
    <property type="entry name" value="Methyltransf_12"/>
    <property type="match status" value="1"/>
</dbReference>
<dbReference type="CDD" id="cd02440">
    <property type="entry name" value="AdoMet_MTases"/>
    <property type="match status" value="1"/>
</dbReference>
<protein>
    <recommendedName>
        <fullName evidence="1">Methyltransferase type 12 domain-containing protein</fullName>
    </recommendedName>
</protein>
<proteinExistence type="predicted"/>
<name>R7QNX6_CHOCR</name>
<dbReference type="Gramene" id="CDF39186">
    <property type="protein sequence ID" value="CDF39186"/>
    <property type="gene ID" value="CHC_T00000159001"/>
</dbReference>
<gene>
    <name evidence="2" type="ORF">CHC_T00000159001</name>
</gene>